<dbReference type="Gene3D" id="3.30.70.1450">
    <property type="entry name" value="Regulator of K+ conductance, C-terminal domain"/>
    <property type="match status" value="1"/>
</dbReference>
<dbReference type="eggNOG" id="COG0490">
    <property type="taxonomic scope" value="Bacteria"/>
</dbReference>
<evidence type="ECO:0000313" key="2">
    <source>
        <dbReference type="EMBL" id="SEJ66277.1"/>
    </source>
</evidence>
<dbReference type="Pfam" id="PF25991">
    <property type="entry name" value="KhtT_N"/>
    <property type="match status" value="1"/>
</dbReference>
<dbReference type="InterPro" id="IPR026278">
    <property type="entry name" value="KhtT"/>
</dbReference>
<dbReference type="InterPro" id="IPR036721">
    <property type="entry name" value="RCK_C_sf"/>
</dbReference>
<dbReference type="PIRSF" id="PIRSF005028">
    <property type="entry name" value="KhtT"/>
    <property type="match status" value="1"/>
</dbReference>
<dbReference type="STRING" id="1043493.SAMN05421637_2592"/>
<dbReference type="InterPro" id="IPR050144">
    <property type="entry name" value="AAE_transporter"/>
</dbReference>
<accession>A0A1H7AQX2</accession>
<dbReference type="SUPFAM" id="SSF116726">
    <property type="entry name" value="TrkA C-terminal domain-like"/>
    <property type="match status" value="1"/>
</dbReference>
<dbReference type="GO" id="GO:0006813">
    <property type="term" value="P:potassium ion transport"/>
    <property type="evidence" value="ECO:0007669"/>
    <property type="project" value="InterPro"/>
</dbReference>
<dbReference type="GO" id="GO:0008324">
    <property type="term" value="F:monoatomic cation transmembrane transporter activity"/>
    <property type="evidence" value="ECO:0007669"/>
    <property type="project" value="InterPro"/>
</dbReference>
<dbReference type="InterPro" id="IPR058776">
    <property type="entry name" value="KhtT-like_N"/>
</dbReference>
<dbReference type="Proteomes" id="UP000183315">
    <property type="component" value="Unassembled WGS sequence"/>
</dbReference>
<dbReference type="PROSITE" id="PS51202">
    <property type="entry name" value="RCK_C"/>
    <property type="match status" value="1"/>
</dbReference>
<reference evidence="3" key="1">
    <citation type="submission" date="2016-10" db="EMBL/GenBank/DDBJ databases">
        <authorList>
            <person name="Varghese N."/>
        </authorList>
    </citation>
    <scope>NUCLEOTIDE SEQUENCE [LARGE SCALE GENOMIC DNA]</scope>
    <source>
        <strain evidence="3">DSM 24868</strain>
    </source>
</reference>
<name>A0A1H7AQX2_9MICO</name>
<dbReference type="PANTHER" id="PTHR30445">
    <property type="entry name" value="K(+)_H(+) ANTIPORTER SUBUNIT KHTT"/>
    <property type="match status" value="1"/>
</dbReference>
<proteinExistence type="predicted"/>
<dbReference type="InterPro" id="IPR006037">
    <property type="entry name" value="RCK_C"/>
</dbReference>
<dbReference type="RefSeq" id="WP_042215503.1">
    <property type="nucleotide sequence ID" value="NZ_BBLU01000011.1"/>
</dbReference>
<dbReference type="EMBL" id="FNZI01000007">
    <property type="protein sequence ID" value="SEJ66277.1"/>
    <property type="molecule type" value="Genomic_DNA"/>
</dbReference>
<organism evidence="2 3">
    <name type="scientific">Demequina mangrovi</name>
    <dbReference type="NCBI Taxonomy" id="1043493"/>
    <lineage>
        <taxon>Bacteria</taxon>
        <taxon>Bacillati</taxon>
        <taxon>Actinomycetota</taxon>
        <taxon>Actinomycetes</taxon>
        <taxon>Micrococcales</taxon>
        <taxon>Demequinaceae</taxon>
        <taxon>Demequina</taxon>
    </lineage>
</organism>
<sequence>MDIFETPLPGVGVRYEFTAETGDHVGVVVRRDGKRDIALYDRDDPDSCRGTVELSEGDAGKMAELLGGSNIIARLEDLRHTIVGLAIEWVTMPATGGLVGRPLAEGRIRTETSASVVAVIRGDQGIPGIEPSFVFEQGDVVLVMGSDEAVDRAAAILTG</sequence>
<keyword evidence="3" id="KW-1185">Reference proteome</keyword>
<dbReference type="PANTHER" id="PTHR30445:SF8">
    <property type="entry name" value="K(+)_H(+) ANTIPORTER SUBUNIT KHTT"/>
    <property type="match status" value="1"/>
</dbReference>
<evidence type="ECO:0000259" key="1">
    <source>
        <dbReference type="PROSITE" id="PS51202"/>
    </source>
</evidence>
<feature type="domain" description="RCK C-terminal" evidence="1">
    <location>
        <begin position="73"/>
        <end position="159"/>
    </location>
</feature>
<dbReference type="Pfam" id="PF02080">
    <property type="entry name" value="TrkA_C"/>
    <property type="match status" value="1"/>
</dbReference>
<evidence type="ECO:0000313" key="3">
    <source>
        <dbReference type="Proteomes" id="UP000183315"/>
    </source>
</evidence>
<dbReference type="AlphaFoldDB" id="A0A1H7AQX2"/>
<gene>
    <name evidence="2" type="ORF">SAMN05421637_2592</name>
</gene>
<dbReference type="OrthoDB" id="5242677at2"/>
<protein>
    <submittedName>
        <fullName evidence="2">Potassium/proton antiporter regulatory subunit, CPA2 family</fullName>
    </submittedName>
</protein>